<dbReference type="PROSITE" id="PS51257">
    <property type="entry name" value="PROKAR_LIPOPROTEIN"/>
    <property type="match status" value="1"/>
</dbReference>
<dbReference type="Proteomes" id="UP001152173">
    <property type="component" value="Unassembled WGS sequence"/>
</dbReference>
<evidence type="ECO:0000256" key="1">
    <source>
        <dbReference type="SAM" id="SignalP"/>
    </source>
</evidence>
<feature type="signal peptide" evidence="1">
    <location>
        <begin position="1"/>
        <end position="25"/>
    </location>
</feature>
<keyword evidence="3" id="KW-1185">Reference proteome</keyword>
<name>A0A9X3LHB0_9BACL</name>
<dbReference type="EMBL" id="JAMKBJ010000005">
    <property type="protein sequence ID" value="MCZ8537006.1"/>
    <property type="molecule type" value="Genomic_DNA"/>
</dbReference>
<protein>
    <submittedName>
        <fullName evidence="2">Uncharacterized protein</fullName>
    </submittedName>
</protein>
<evidence type="ECO:0000313" key="3">
    <source>
        <dbReference type="Proteomes" id="UP001152173"/>
    </source>
</evidence>
<sequence length="133" mass="15264">MKKINKILLFSSLSLVLGACSFGQAADNEIYKAEVDDLQNIIFYEESNRENTLSFIDETLEIKFNSLDIKPWMEPNKLEETESGLLIVENYQVEVDGDTYTVTGDDFKMLLQKIGPRTLKSNDEVRFLTDQEL</sequence>
<gene>
    <name evidence="2" type="ORF">M9R32_07440</name>
</gene>
<proteinExistence type="predicted"/>
<dbReference type="RefSeq" id="WP_269926102.1">
    <property type="nucleotide sequence ID" value="NZ_JAMKBJ010000005.1"/>
</dbReference>
<organism evidence="2 3">
    <name type="scientific">Paenisporosarcina quisquiliarum</name>
    <dbReference type="NCBI Taxonomy" id="365346"/>
    <lineage>
        <taxon>Bacteria</taxon>
        <taxon>Bacillati</taxon>
        <taxon>Bacillota</taxon>
        <taxon>Bacilli</taxon>
        <taxon>Bacillales</taxon>
        <taxon>Caryophanaceae</taxon>
        <taxon>Paenisporosarcina</taxon>
    </lineage>
</organism>
<reference evidence="2" key="1">
    <citation type="submission" date="2022-05" db="EMBL/GenBank/DDBJ databases">
        <authorList>
            <person name="Colautti A."/>
            <person name="Iacumin L."/>
        </authorList>
    </citation>
    <scope>NUCLEOTIDE SEQUENCE</scope>
    <source>
        <strain evidence="2">SK 55</strain>
    </source>
</reference>
<dbReference type="AlphaFoldDB" id="A0A9X3LHB0"/>
<accession>A0A9X3LHB0</accession>
<comment type="caution">
    <text evidence="2">The sequence shown here is derived from an EMBL/GenBank/DDBJ whole genome shotgun (WGS) entry which is preliminary data.</text>
</comment>
<evidence type="ECO:0000313" key="2">
    <source>
        <dbReference type="EMBL" id="MCZ8537006.1"/>
    </source>
</evidence>
<feature type="chain" id="PRO_5040805283" evidence="1">
    <location>
        <begin position="26"/>
        <end position="133"/>
    </location>
</feature>
<keyword evidence="1" id="KW-0732">Signal</keyword>